<sequence>MAASRRFRSPPACGEYVFARLPWVIAVRRLSPPCRGPTDHTYDELPRLNPVRRVFLRARDDGAGTRGSGAGDGCSQGTGPRTR</sequence>
<feature type="region of interest" description="Disordered" evidence="1">
    <location>
        <begin position="59"/>
        <end position="83"/>
    </location>
</feature>
<protein>
    <submittedName>
        <fullName evidence="2">Uncharacterized protein</fullName>
    </submittedName>
</protein>
<evidence type="ECO:0000313" key="2">
    <source>
        <dbReference type="EMBL" id="GGQ81251.1"/>
    </source>
</evidence>
<evidence type="ECO:0000313" key="3">
    <source>
        <dbReference type="Proteomes" id="UP000656732"/>
    </source>
</evidence>
<reference evidence="2" key="1">
    <citation type="journal article" date="2014" name="Int. J. Syst. Evol. Microbiol.">
        <title>Complete genome sequence of Corynebacterium casei LMG S-19264T (=DSM 44701T), isolated from a smear-ripened cheese.</title>
        <authorList>
            <consortium name="US DOE Joint Genome Institute (JGI-PGF)"/>
            <person name="Walter F."/>
            <person name="Albersmeier A."/>
            <person name="Kalinowski J."/>
            <person name="Ruckert C."/>
        </authorList>
    </citation>
    <scope>NUCLEOTIDE SEQUENCE</scope>
    <source>
        <strain evidence="2">JCM 4403</strain>
    </source>
</reference>
<dbReference type="AlphaFoldDB" id="A0A918EYJ9"/>
<dbReference type="EMBL" id="BMTU01000005">
    <property type="protein sequence ID" value="GGQ81251.1"/>
    <property type="molecule type" value="Genomic_DNA"/>
</dbReference>
<name>A0A918EYJ9_9ACTN</name>
<feature type="compositionally biased region" description="Gly residues" evidence="1">
    <location>
        <begin position="64"/>
        <end position="76"/>
    </location>
</feature>
<reference evidence="2" key="2">
    <citation type="submission" date="2020-09" db="EMBL/GenBank/DDBJ databases">
        <authorList>
            <person name="Sun Q."/>
            <person name="Ohkuma M."/>
        </authorList>
    </citation>
    <scope>NUCLEOTIDE SEQUENCE</scope>
    <source>
        <strain evidence="2">JCM 4403</strain>
    </source>
</reference>
<dbReference type="Proteomes" id="UP000656732">
    <property type="component" value="Unassembled WGS sequence"/>
</dbReference>
<comment type="caution">
    <text evidence="2">The sequence shown here is derived from an EMBL/GenBank/DDBJ whole genome shotgun (WGS) entry which is preliminary data.</text>
</comment>
<proteinExistence type="predicted"/>
<accession>A0A918EYJ9</accession>
<evidence type="ECO:0000256" key="1">
    <source>
        <dbReference type="SAM" id="MobiDB-lite"/>
    </source>
</evidence>
<gene>
    <name evidence="2" type="ORF">GCM10010280_29830</name>
</gene>
<keyword evidence="3" id="KW-1185">Reference proteome</keyword>
<organism evidence="2 3">
    <name type="scientific">Streptomyces pilosus</name>
    <dbReference type="NCBI Taxonomy" id="28893"/>
    <lineage>
        <taxon>Bacteria</taxon>
        <taxon>Bacillati</taxon>
        <taxon>Actinomycetota</taxon>
        <taxon>Actinomycetes</taxon>
        <taxon>Kitasatosporales</taxon>
        <taxon>Streptomycetaceae</taxon>
        <taxon>Streptomyces</taxon>
    </lineage>
</organism>